<sequence>MAIEKAVNPFLRCDQRPIIDCTSQHEGRQLKDPVSVFTVLRNWKNSF</sequence>
<dbReference type="RefSeq" id="WP_281200884.1">
    <property type="nucleotide sequence ID" value="NZ_FMWO01000039.1"/>
</dbReference>
<dbReference type="STRING" id="51642.NSMM_320008"/>
<dbReference type="Gene3D" id="3.60.15.10">
    <property type="entry name" value="Ribonuclease Z/Hydroxyacylglutathione hydrolase-like"/>
    <property type="match status" value="1"/>
</dbReference>
<evidence type="ECO:0000256" key="2">
    <source>
        <dbReference type="ARBA" id="ARBA00022801"/>
    </source>
</evidence>
<dbReference type="AlphaFoldDB" id="A0A1G5SCQ2"/>
<evidence type="ECO:0000313" key="6">
    <source>
        <dbReference type="Proteomes" id="UP000198729"/>
    </source>
</evidence>
<dbReference type="InterPro" id="IPR032282">
    <property type="entry name" value="HAGH_C"/>
</dbReference>
<proteinExistence type="predicted"/>
<dbReference type="Pfam" id="PF16123">
    <property type="entry name" value="HAGH_C"/>
    <property type="match status" value="1"/>
</dbReference>
<feature type="domain" description="Hydroxyacylglutathione hydrolase C-terminal" evidence="4">
    <location>
        <begin position="2"/>
        <end position="47"/>
    </location>
</feature>
<protein>
    <recommendedName>
        <fullName evidence="4">Hydroxyacylglutathione hydrolase C-terminal domain-containing protein</fullName>
    </recommendedName>
</protein>
<keyword evidence="3" id="KW-0862">Zinc</keyword>
<dbReference type="GO" id="GO:0016787">
    <property type="term" value="F:hydrolase activity"/>
    <property type="evidence" value="ECO:0007669"/>
    <property type="project" value="UniProtKB-KW"/>
</dbReference>
<dbReference type="Proteomes" id="UP000198729">
    <property type="component" value="Unassembled WGS sequence"/>
</dbReference>
<gene>
    <name evidence="5" type="ORF">NSMM_320008</name>
</gene>
<reference evidence="5 6" key="1">
    <citation type="submission" date="2016-10" db="EMBL/GenBank/DDBJ databases">
        <authorList>
            <person name="de Groot N.N."/>
        </authorList>
    </citation>
    <scope>NUCLEOTIDE SEQUENCE [LARGE SCALE GENOMIC DNA]</scope>
    <source>
        <strain evidence="5">1</strain>
    </source>
</reference>
<dbReference type="GO" id="GO:0046872">
    <property type="term" value="F:metal ion binding"/>
    <property type="evidence" value="ECO:0007669"/>
    <property type="project" value="UniProtKB-KW"/>
</dbReference>
<accession>A0A1G5SCQ2</accession>
<evidence type="ECO:0000313" key="5">
    <source>
        <dbReference type="EMBL" id="SCZ84963.1"/>
    </source>
</evidence>
<organism evidence="5 6">
    <name type="scientific">Nitrosomonas mobilis</name>
    <dbReference type="NCBI Taxonomy" id="51642"/>
    <lineage>
        <taxon>Bacteria</taxon>
        <taxon>Pseudomonadati</taxon>
        <taxon>Pseudomonadota</taxon>
        <taxon>Betaproteobacteria</taxon>
        <taxon>Nitrosomonadales</taxon>
        <taxon>Nitrosomonadaceae</taxon>
        <taxon>Nitrosomonas</taxon>
    </lineage>
</organism>
<keyword evidence="1" id="KW-0479">Metal-binding</keyword>
<keyword evidence="2" id="KW-0378">Hydrolase</keyword>
<keyword evidence="6" id="KW-1185">Reference proteome</keyword>
<evidence type="ECO:0000259" key="4">
    <source>
        <dbReference type="Pfam" id="PF16123"/>
    </source>
</evidence>
<dbReference type="InterPro" id="IPR036866">
    <property type="entry name" value="RibonucZ/Hydroxyglut_hydro"/>
</dbReference>
<evidence type="ECO:0000256" key="1">
    <source>
        <dbReference type="ARBA" id="ARBA00022723"/>
    </source>
</evidence>
<dbReference type="EMBL" id="FMWO01000039">
    <property type="protein sequence ID" value="SCZ84963.1"/>
    <property type="molecule type" value="Genomic_DNA"/>
</dbReference>
<name>A0A1G5SCQ2_9PROT</name>
<evidence type="ECO:0000256" key="3">
    <source>
        <dbReference type="ARBA" id="ARBA00022833"/>
    </source>
</evidence>